<dbReference type="EC" id="3.2.1.55" evidence="5"/>
<evidence type="ECO:0000313" key="11">
    <source>
        <dbReference type="Proteomes" id="UP001166402"/>
    </source>
</evidence>
<comment type="similarity">
    <text evidence="3">Belongs to the glycosyl hydrolase 51 family.</text>
</comment>
<evidence type="ECO:0000256" key="1">
    <source>
        <dbReference type="ARBA" id="ARBA00001462"/>
    </source>
</evidence>
<dbReference type="InterPro" id="IPR010720">
    <property type="entry name" value="Alpha-L-AF_C"/>
</dbReference>
<dbReference type="Gene3D" id="2.60.40.1180">
    <property type="entry name" value="Golgi alpha-mannosidase II"/>
    <property type="match status" value="1"/>
</dbReference>
<gene>
    <name evidence="10" type="ORF">J2Z80_000553</name>
</gene>
<evidence type="ECO:0000256" key="8">
    <source>
        <dbReference type="ARBA" id="ARBA00023295"/>
    </source>
</evidence>
<comment type="pathway">
    <text evidence="2">Glycan metabolism.</text>
</comment>
<dbReference type="RefSeq" id="WP_015311083.1">
    <property type="nucleotide sequence ID" value="NZ_JAGGLT010000004.1"/>
</dbReference>
<feature type="domain" description="Alpha-L-arabinofuranosidase C-terminal" evidence="9">
    <location>
        <begin position="292"/>
        <end position="493"/>
    </location>
</feature>
<dbReference type="EMBL" id="JAGGLT010000004">
    <property type="protein sequence ID" value="MBP2071053.1"/>
    <property type="molecule type" value="Genomic_DNA"/>
</dbReference>
<name>A0ABS4NBK1_9THEO</name>
<dbReference type="Pfam" id="PF06964">
    <property type="entry name" value="Alpha-L-AF_C"/>
    <property type="match status" value="1"/>
</dbReference>
<sequence>MQKKAKMILDKDFKISKVDKRIYGSFIEHLGRAVYDGIYEPDHKEADEMGFRKDVIELVKELKVPIVRYPGGNFVSGYNWEDGIGPKEKRPRRLELAWSSLETNQIGINEFSDWAKKANTEIMMAINLGTRGIDAARNIVEYCNIREGSYWSDLRKSHGYKEPHNIKLWNLGNEMDGPWQIGHKTADEYGRIACEAAKVMKIVDPSIELVACGSSNSSMPTFGQWEATVLEHTYDYVDYISMHTYYGNEENDIENFLAKSLDMDAFIKAVVSTADYVKAKKRSRKTINISFDEWNVWFHSRENDKKIEPWTIAPPLLEDVYTFEDALLVGCLLITLLKHADRVKIACLAQLVNVIAPIMTEKGGKAWRQTIYYPYLHASTYGRGEVLASVIDSPKYDSKDFSDVPFLESTAVINDENDELTIFAVNRDKADSMLFECELKGFENYRFIEHIVLENNDIKAANTKENPDNVVPHSKNDAVIEDGLVKVLLPRLSWNVIRLEKVKK</sequence>
<evidence type="ECO:0000256" key="5">
    <source>
        <dbReference type="ARBA" id="ARBA00012670"/>
    </source>
</evidence>
<dbReference type="InterPro" id="IPR017853">
    <property type="entry name" value="GH"/>
</dbReference>
<dbReference type="SUPFAM" id="SSF51445">
    <property type="entry name" value="(Trans)glycosidases"/>
    <property type="match status" value="1"/>
</dbReference>
<comment type="catalytic activity">
    <reaction evidence="1">
        <text>Hydrolysis of terminal non-reducing alpha-L-arabinofuranoside residues in alpha-L-arabinosides.</text>
        <dbReference type="EC" id="3.2.1.55"/>
    </reaction>
</comment>
<evidence type="ECO:0000256" key="2">
    <source>
        <dbReference type="ARBA" id="ARBA00004881"/>
    </source>
</evidence>
<evidence type="ECO:0000256" key="3">
    <source>
        <dbReference type="ARBA" id="ARBA00007186"/>
    </source>
</evidence>
<dbReference type="InterPro" id="IPR055235">
    <property type="entry name" value="ASD1_cat"/>
</dbReference>
<dbReference type="PANTHER" id="PTHR43576:SF3">
    <property type="entry name" value="ALPHA-L-ARABINOFURANOSIDASE C"/>
    <property type="match status" value="1"/>
</dbReference>
<keyword evidence="6 10" id="KW-0378">Hydrolase</keyword>
<dbReference type="SUPFAM" id="SSF51011">
    <property type="entry name" value="Glycosyl hydrolase domain"/>
    <property type="match status" value="1"/>
</dbReference>
<comment type="subunit">
    <text evidence="4">Homohexamer; trimer of dimers.</text>
</comment>
<keyword evidence="11" id="KW-1185">Reference proteome</keyword>
<evidence type="ECO:0000256" key="7">
    <source>
        <dbReference type="ARBA" id="ARBA00023277"/>
    </source>
</evidence>
<dbReference type="Pfam" id="PF22848">
    <property type="entry name" value="ASD1_dom"/>
    <property type="match status" value="1"/>
</dbReference>
<comment type="caution">
    <text evidence="10">The sequence shown here is derived from an EMBL/GenBank/DDBJ whole genome shotgun (WGS) entry which is preliminary data.</text>
</comment>
<evidence type="ECO:0000256" key="6">
    <source>
        <dbReference type="ARBA" id="ARBA00022801"/>
    </source>
</evidence>
<evidence type="ECO:0000256" key="4">
    <source>
        <dbReference type="ARBA" id="ARBA00011165"/>
    </source>
</evidence>
<dbReference type="InterPro" id="IPR013780">
    <property type="entry name" value="Glyco_hydro_b"/>
</dbReference>
<keyword evidence="7" id="KW-0119">Carbohydrate metabolism</keyword>
<evidence type="ECO:0000259" key="9">
    <source>
        <dbReference type="SMART" id="SM00813"/>
    </source>
</evidence>
<evidence type="ECO:0000313" key="10">
    <source>
        <dbReference type="EMBL" id="MBP2071053.1"/>
    </source>
</evidence>
<dbReference type="GO" id="GO:0046556">
    <property type="term" value="F:alpha-L-arabinofuranosidase activity"/>
    <property type="evidence" value="ECO:0007669"/>
    <property type="project" value="UniProtKB-EC"/>
</dbReference>
<dbReference type="Gene3D" id="3.20.20.80">
    <property type="entry name" value="Glycosidases"/>
    <property type="match status" value="1"/>
</dbReference>
<dbReference type="Proteomes" id="UP001166402">
    <property type="component" value="Unassembled WGS sequence"/>
</dbReference>
<dbReference type="SMART" id="SM00813">
    <property type="entry name" value="Alpha-L-AF_C"/>
    <property type="match status" value="1"/>
</dbReference>
<dbReference type="PANTHER" id="PTHR43576">
    <property type="entry name" value="ALPHA-L-ARABINOFURANOSIDASE C-RELATED"/>
    <property type="match status" value="1"/>
</dbReference>
<proteinExistence type="inferred from homology"/>
<reference evidence="10" key="1">
    <citation type="submission" date="2021-03" db="EMBL/GenBank/DDBJ databases">
        <title>Genomic Encyclopedia of Type Strains, Phase IV (KMG-IV): sequencing the most valuable type-strain genomes for metagenomic binning, comparative biology and taxonomic classification.</title>
        <authorList>
            <person name="Goeker M."/>
        </authorList>
    </citation>
    <scope>NUCLEOTIDE SEQUENCE</scope>
    <source>
        <strain evidence="10">DSM 101588</strain>
    </source>
</reference>
<protein>
    <recommendedName>
        <fullName evidence="5">non-reducing end alpha-L-arabinofuranosidase</fullName>
        <ecNumber evidence="5">3.2.1.55</ecNumber>
    </recommendedName>
</protein>
<keyword evidence="8 10" id="KW-0326">Glycosidase</keyword>
<accession>A0ABS4NBK1</accession>
<organism evidence="10 11">
    <name type="scientific">Thermoanaerobacterium butyriciformans</name>
    <dbReference type="NCBI Taxonomy" id="1702242"/>
    <lineage>
        <taxon>Bacteria</taxon>
        <taxon>Bacillati</taxon>
        <taxon>Bacillota</taxon>
        <taxon>Clostridia</taxon>
        <taxon>Thermoanaerobacterales</taxon>
        <taxon>Thermoanaerobacteraceae</taxon>
        <taxon>Thermoanaerobacterium</taxon>
    </lineage>
</organism>